<organism evidence="4 5">
    <name type="scientific">Klebsormidium nitens</name>
    <name type="common">Green alga</name>
    <name type="synonym">Ulothrix nitens</name>
    <dbReference type="NCBI Taxonomy" id="105231"/>
    <lineage>
        <taxon>Eukaryota</taxon>
        <taxon>Viridiplantae</taxon>
        <taxon>Streptophyta</taxon>
        <taxon>Klebsormidiophyceae</taxon>
        <taxon>Klebsormidiales</taxon>
        <taxon>Klebsormidiaceae</taxon>
        <taxon>Klebsormidium</taxon>
    </lineage>
</organism>
<feature type="region of interest" description="Disordered" evidence="2">
    <location>
        <begin position="48"/>
        <end position="74"/>
    </location>
</feature>
<evidence type="ECO:0000313" key="5">
    <source>
        <dbReference type="Proteomes" id="UP000054558"/>
    </source>
</evidence>
<dbReference type="SMART" id="SM00886">
    <property type="entry name" value="Dabb"/>
    <property type="match status" value="2"/>
</dbReference>
<dbReference type="PANTHER" id="PTHR33178">
    <property type="match status" value="1"/>
</dbReference>
<dbReference type="EMBL" id="DF237209">
    <property type="protein sequence ID" value="GAQ85909.1"/>
    <property type="molecule type" value="Genomic_DNA"/>
</dbReference>
<dbReference type="InterPro" id="IPR011008">
    <property type="entry name" value="Dimeric_a/b-barrel"/>
</dbReference>
<reference evidence="4 5" key="1">
    <citation type="journal article" date="2014" name="Nat. Commun.">
        <title>Klebsormidium flaccidum genome reveals primary factors for plant terrestrial adaptation.</title>
        <authorList>
            <person name="Hori K."/>
            <person name="Maruyama F."/>
            <person name="Fujisawa T."/>
            <person name="Togashi T."/>
            <person name="Yamamoto N."/>
            <person name="Seo M."/>
            <person name="Sato S."/>
            <person name="Yamada T."/>
            <person name="Mori H."/>
            <person name="Tajima N."/>
            <person name="Moriyama T."/>
            <person name="Ikeuchi M."/>
            <person name="Watanabe M."/>
            <person name="Wada H."/>
            <person name="Kobayashi K."/>
            <person name="Saito M."/>
            <person name="Masuda T."/>
            <person name="Sasaki-Sekimoto Y."/>
            <person name="Mashiguchi K."/>
            <person name="Awai K."/>
            <person name="Shimojima M."/>
            <person name="Masuda S."/>
            <person name="Iwai M."/>
            <person name="Nobusawa T."/>
            <person name="Narise T."/>
            <person name="Kondo S."/>
            <person name="Saito H."/>
            <person name="Sato R."/>
            <person name="Murakawa M."/>
            <person name="Ihara Y."/>
            <person name="Oshima-Yamada Y."/>
            <person name="Ohtaka K."/>
            <person name="Satoh M."/>
            <person name="Sonobe K."/>
            <person name="Ishii M."/>
            <person name="Ohtani R."/>
            <person name="Kanamori-Sato M."/>
            <person name="Honoki R."/>
            <person name="Miyazaki D."/>
            <person name="Mochizuki H."/>
            <person name="Umetsu J."/>
            <person name="Higashi K."/>
            <person name="Shibata D."/>
            <person name="Kamiya Y."/>
            <person name="Sato N."/>
            <person name="Nakamura Y."/>
            <person name="Tabata S."/>
            <person name="Ida S."/>
            <person name="Kurokawa K."/>
            <person name="Ohta H."/>
        </authorList>
    </citation>
    <scope>NUCLEOTIDE SEQUENCE [LARGE SCALE GENOMIC DNA]</scope>
    <source>
        <strain evidence="4 5">NIES-2285</strain>
    </source>
</reference>
<evidence type="ECO:0000259" key="3">
    <source>
        <dbReference type="PROSITE" id="PS51502"/>
    </source>
</evidence>
<dbReference type="Gene3D" id="3.30.70.100">
    <property type="match status" value="2"/>
</dbReference>
<comment type="subunit">
    <text evidence="1">Homodimer.</text>
</comment>
<dbReference type="STRING" id="105231.A0A1Y1I922"/>
<protein>
    <submittedName>
        <fullName evidence="4">Stress responsive alpha-beta barrel domain protein</fullName>
    </submittedName>
</protein>
<evidence type="ECO:0000313" key="4">
    <source>
        <dbReference type="EMBL" id="GAQ85909.1"/>
    </source>
</evidence>
<dbReference type="InterPro" id="IPR044662">
    <property type="entry name" value="HS1/DABB1-like"/>
</dbReference>
<dbReference type="SUPFAM" id="SSF54909">
    <property type="entry name" value="Dimeric alpha+beta barrel"/>
    <property type="match status" value="2"/>
</dbReference>
<keyword evidence="5" id="KW-1185">Reference proteome</keyword>
<dbReference type="PROSITE" id="PS51502">
    <property type="entry name" value="S_R_A_B_BARREL"/>
    <property type="match status" value="2"/>
</dbReference>
<feature type="domain" description="Stress-response A/B barrel" evidence="3">
    <location>
        <begin position="248"/>
        <end position="342"/>
    </location>
</feature>
<evidence type="ECO:0000256" key="2">
    <source>
        <dbReference type="SAM" id="MobiDB-lite"/>
    </source>
</evidence>
<gene>
    <name evidence="4" type="ORF">KFL_002600170</name>
</gene>
<feature type="domain" description="Stress-response A/B barrel" evidence="3">
    <location>
        <begin position="133"/>
        <end position="226"/>
    </location>
</feature>
<evidence type="ECO:0000256" key="1">
    <source>
        <dbReference type="ARBA" id="ARBA00011738"/>
    </source>
</evidence>
<dbReference type="OrthoDB" id="2016695at2759"/>
<dbReference type="AlphaFoldDB" id="A0A1Y1I922"/>
<dbReference type="InterPro" id="IPR013097">
    <property type="entry name" value="Dabb"/>
</dbReference>
<dbReference type="OMA" id="YCHGLIN"/>
<proteinExistence type="predicted"/>
<sequence>MAASMSRFAPLSGATQIRSIVSEPQARSKCTSSFLQIDGVCNLPALQASHSPGQRHKRSALRAKSQAGPRADWRAETKRRSHICHQCHQSCAQTQFGTARGYRRSAAFTTRASADGAEGGPTWDPPGGKRKVVEHVTLYQMRGDLTEEAEKEMLDHLWSLQYKFREMLATSVGRIYSKRSGGFTHALYARFPNMESAENYEYSPASLAVLQSYVQPLCEDSLSVSFEANVENDVEAIFRRGDHWNEGVEHVVLLKVKEGTPQESVTSLLTDMEDLQAAAAPNVVQLTIGSNVSSRSKGYTHAMVVRCPSEDDLAAYNKHPKHRDILRKKVLPNCGSLLAVDYSIDPIGERLM</sequence>
<dbReference type="Proteomes" id="UP000054558">
    <property type="component" value="Unassembled WGS sequence"/>
</dbReference>
<accession>A0A1Y1I922</accession>
<dbReference type="Pfam" id="PF07876">
    <property type="entry name" value="Dabb"/>
    <property type="match status" value="2"/>
</dbReference>
<name>A0A1Y1I922_KLENI</name>
<dbReference type="PANTHER" id="PTHR33178:SF5">
    <property type="entry name" value="EXPRESSED PROTEIN"/>
    <property type="match status" value="1"/>
</dbReference>